<keyword evidence="8" id="KW-0547">Nucleotide-binding</keyword>
<evidence type="ECO:0000256" key="1">
    <source>
        <dbReference type="ARBA" id="ARBA00004479"/>
    </source>
</evidence>
<keyword evidence="4" id="KW-0245">EGF-like domain</keyword>
<comment type="catalytic activity">
    <reaction evidence="16">
        <text>L-threonyl-[protein] + ATP = O-phospho-L-threonyl-[protein] + ADP + H(+)</text>
        <dbReference type="Rhea" id="RHEA:46608"/>
        <dbReference type="Rhea" id="RHEA-COMP:11060"/>
        <dbReference type="Rhea" id="RHEA-COMP:11605"/>
        <dbReference type="ChEBI" id="CHEBI:15378"/>
        <dbReference type="ChEBI" id="CHEBI:30013"/>
        <dbReference type="ChEBI" id="CHEBI:30616"/>
        <dbReference type="ChEBI" id="CHEBI:61977"/>
        <dbReference type="ChEBI" id="CHEBI:456216"/>
        <dbReference type="EC" id="2.7.11.1"/>
    </reaction>
</comment>
<name>A0A6P5TYJ4_PRUAV</name>
<keyword evidence="3" id="KW-0723">Serine/threonine-protein kinase</keyword>
<sequence length="423" mass="47454">MDELPNTDFPTSDYELFTSYNVEACKTSCLEDCLCAAAVSRDNRCWKKKLPLSNGRQDSGVNGKTFLKLRTSGTLQSPTPPLPPKAKNQNTLIIVGSALLGSSVFVNFILVGAICLGFFFYYQKKLTGTHQDKASVGSNLRYFTYKELIEATQGFKEELGRGSCGIVYKGKTDHAGGPVLAVKVLDRVFNDKEKEFKAEVKVIGQTHHKNLVRLLGYCDEGQHRLLYLSNGTLASFLFGDDVKPSWQQRSQIALGIARGLVYLYEERSTQIIHCDIKPQNILLDEYYNAKISDFGLAKLLNQTQASKTAIRGTKGYVAPDWFRSAPVSVKVDVYSFGVLLLEIICCQRNVDVEFGGGERGVLTDWAYDLYMEGRLDALIENDMEAMNDMNKVERFVMEYNSCHLVHPRRPCIETYHEEGYADA</sequence>
<dbReference type="CDD" id="cd01098">
    <property type="entry name" value="PAN_AP_plant"/>
    <property type="match status" value="1"/>
</dbReference>
<evidence type="ECO:0000313" key="21">
    <source>
        <dbReference type="RefSeq" id="XP_021832252.1"/>
    </source>
</evidence>
<keyword evidence="7" id="KW-0732">Signal</keyword>
<dbReference type="Proteomes" id="UP000515124">
    <property type="component" value="Unplaced"/>
</dbReference>
<evidence type="ECO:0000256" key="2">
    <source>
        <dbReference type="ARBA" id="ARBA00012513"/>
    </source>
</evidence>
<evidence type="ECO:0000256" key="8">
    <source>
        <dbReference type="ARBA" id="ARBA00022741"/>
    </source>
</evidence>
<dbReference type="GO" id="GO:0005524">
    <property type="term" value="F:ATP binding"/>
    <property type="evidence" value="ECO:0007669"/>
    <property type="project" value="UniProtKB-KW"/>
</dbReference>
<keyword evidence="6 18" id="KW-0812">Transmembrane</keyword>
<keyword evidence="5" id="KW-0808">Transferase</keyword>
<reference evidence="21" key="1">
    <citation type="submission" date="2025-08" db="UniProtKB">
        <authorList>
            <consortium name="RefSeq"/>
        </authorList>
    </citation>
    <scope>IDENTIFICATION</scope>
</reference>
<evidence type="ECO:0000313" key="20">
    <source>
        <dbReference type="Proteomes" id="UP000515124"/>
    </source>
</evidence>
<evidence type="ECO:0000256" key="4">
    <source>
        <dbReference type="ARBA" id="ARBA00022536"/>
    </source>
</evidence>
<dbReference type="Gene3D" id="3.30.200.20">
    <property type="entry name" value="Phosphorylase Kinase, domain 1"/>
    <property type="match status" value="1"/>
</dbReference>
<dbReference type="InterPro" id="IPR051343">
    <property type="entry name" value="G-type_lectin_kinases/EP1-like"/>
</dbReference>
<evidence type="ECO:0000256" key="11">
    <source>
        <dbReference type="ARBA" id="ARBA00022989"/>
    </source>
</evidence>
<evidence type="ECO:0000256" key="10">
    <source>
        <dbReference type="ARBA" id="ARBA00022840"/>
    </source>
</evidence>
<dbReference type="SMART" id="SM00220">
    <property type="entry name" value="S_TKc"/>
    <property type="match status" value="1"/>
</dbReference>
<dbReference type="AlphaFoldDB" id="A0A6P5TYJ4"/>
<keyword evidence="12 18" id="KW-0472">Membrane</keyword>
<keyword evidence="10" id="KW-0067">ATP-binding</keyword>
<gene>
    <name evidence="21" type="primary">LOC110772146</name>
</gene>
<dbReference type="InterPro" id="IPR008271">
    <property type="entry name" value="Ser/Thr_kinase_AS"/>
</dbReference>
<dbReference type="SUPFAM" id="SSF56112">
    <property type="entry name" value="Protein kinase-like (PK-like)"/>
    <property type="match status" value="1"/>
</dbReference>
<organism evidence="20 21">
    <name type="scientific">Prunus avium</name>
    <name type="common">Cherry</name>
    <name type="synonym">Cerasus avium</name>
    <dbReference type="NCBI Taxonomy" id="42229"/>
    <lineage>
        <taxon>Eukaryota</taxon>
        <taxon>Viridiplantae</taxon>
        <taxon>Streptophyta</taxon>
        <taxon>Embryophyta</taxon>
        <taxon>Tracheophyta</taxon>
        <taxon>Spermatophyta</taxon>
        <taxon>Magnoliopsida</taxon>
        <taxon>eudicotyledons</taxon>
        <taxon>Gunneridae</taxon>
        <taxon>Pentapetalae</taxon>
        <taxon>rosids</taxon>
        <taxon>fabids</taxon>
        <taxon>Rosales</taxon>
        <taxon>Rosaceae</taxon>
        <taxon>Amygdaloideae</taxon>
        <taxon>Amygdaleae</taxon>
        <taxon>Prunus</taxon>
    </lineage>
</organism>
<dbReference type="PROSITE" id="PS50011">
    <property type="entry name" value="PROTEIN_KINASE_DOM"/>
    <property type="match status" value="1"/>
</dbReference>
<evidence type="ECO:0000256" key="16">
    <source>
        <dbReference type="ARBA" id="ARBA00047899"/>
    </source>
</evidence>
<dbReference type="InterPro" id="IPR000719">
    <property type="entry name" value="Prot_kinase_dom"/>
</dbReference>
<proteinExistence type="predicted"/>
<evidence type="ECO:0000256" key="13">
    <source>
        <dbReference type="ARBA" id="ARBA00023157"/>
    </source>
</evidence>
<comment type="catalytic activity">
    <reaction evidence="17">
        <text>L-seryl-[protein] + ATP = O-phospho-L-seryl-[protein] + ADP + H(+)</text>
        <dbReference type="Rhea" id="RHEA:17989"/>
        <dbReference type="Rhea" id="RHEA-COMP:9863"/>
        <dbReference type="Rhea" id="RHEA-COMP:11604"/>
        <dbReference type="ChEBI" id="CHEBI:15378"/>
        <dbReference type="ChEBI" id="CHEBI:29999"/>
        <dbReference type="ChEBI" id="CHEBI:30616"/>
        <dbReference type="ChEBI" id="CHEBI:83421"/>
        <dbReference type="ChEBI" id="CHEBI:456216"/>
        <dbReference type="EC" id="2.7.11.1"/>
    </reaction>
</comment>
<keyword evidence="20" id="KW-1185">Reference proteome</keyword>
<keyword evidence="9" id="KW-0418">Kinase</keyword>
<dbReference type="Gene3D" id="1.10.510.10">
    <property type="entry name" value="Transferase(Phosphotransferase) domain 1"/>
    <property type="match status" value="1"/>
</dbReference>
<dbReference type="EC" id="2.7.11.1" evidence="2"/>
<evidence type="ECO:0000256" key="9">
    <source>
        <dbReference type="ARBA" id="ARBA00022777"/>
    </source>
</evidence>
<evidence type="ECO:0000256" key="14">
    <source>
        <dbReference type="ARBA" id="ARBA00023170"/>
    </source>
</evidence>
<dbReference type="PANTHER" id="PTHR47976:SF15">
    <property type="entry name" value="G-TYPE LECTIN S-RECEPTOR-LIKE SERINE_THREONINE-PROTEIN KINASE RLK1"/>
    <property type="match status" value="1"/>
</dbReference>
<protein>
    <recommendedName>
        <fullName evidence="2">non-specific serine/threonine protein kinase</fullName>
        <ecNumber evidence="2">2.7.11.1</ecNumber>
    </recommendedName>
</protein>
<dbReference type="PROSITE" id="PS00108">
    <property type="entry name" value="PROTEIN_KINASE_ST"/>
    <property type="match status" value="1"/>
</dbReference>
<dbReference type="Pfam" id="PF00069">
    <property type="entry name" value="Pkinase"/>
    <property type="match status" value="1"/>
</dbReference>
<dbReference type="FunFam" id="1.10.510.10:FF:000537">
    <property type="entry name" value="Putative receptor-like protein kinase"/>
    <property type="match status" value="1"/>
</dbReference>
<keyword evidence="11 18" id="KW-1133">Transmembrane helix</keyword>
<dbReference type="GO" id="GO:0004674">
    <property type="term" value="F:protein serine/threonine kinase activity"/>
    <property type="evidence" value="ECO:0007669"/>
    <property type="project" value="UniProtKB-KW"/>
</dbReference>
<evidence type="ECO:0000256" key="12">
    <source>
        <dbReference type="ARBA" id="ARBA00023136"/>
    </source>
</evidence>
<accession>A0A6P5TYJ4</accession>
<dbReference type="GeneID" id="110772146"/>
<dbReference type="PANTHER" id="PTHR47976">
    <property type="entry name" value="G-TYPE LECTIN S-RECEPTOR-LIKE SERINE/THREONINE-PROTEIN KINASE SD2-5"/>
    <property type="match status" value="1"/>
</dbReference>
<dbReference type="KEGG" id="pavi:110772146"/>
<dbReference type="RefSeq" id="XP_021832252.1">
    <property type="nucleotide sequence ID" value="XM_021976560.1"/>
</dbReference>
<feature type="domain" description="Protein kinase" evidence="19">
    <location>
        <begin position="153"/>
        <end position="423"/>
    </location>
</feature>
<evidence type="ECO:0000256" key="6">
    <source>
        <dbReference type="ARBA" id="ARBA00022692"/>
    </source>
</evidence>
<dbReference type="FunFam" id="3.30.200.20:FF:000059">
    <property type="entry name" value="S-receptor-like serine/threonine-protein kinase"/>
    <property type="match status" value="1"/>
</dbReference>
<dbReference type="GO" id="GO:0016020">
    <property type="term" value="C:membrane"/>
    <property type="evidence" value="ECO:0007669"/>
    <property type="project" value="UniProtKB-SubCell"/>
</dbReference>
<keyword evidence="15" id="KW-0325">Glycoprotein</keyword>
<evidence type="ECO:0000256" key="18">
    <source>
        <dbReference type="SAM" id="Phobius"/>
    </source>
</evidence>
<evidence type="ECO:0000259" key="19">
    <source>
        <dbReference type="PROSITE" id="PS50011"/>
    </source>
</evidence>
<evidence type="ECO:0000256" key="17">
    <source>
        <dbReference type="ARBA" id="ARBA00048679"/>
    </source>
</evidence>
<feature type="transmembrane region" description="Helical" evidence="18">
    <location>
        <begin position="92"/>
        <end position="122"/>
    </location>
</feature>
<evidence type="ECO:0000256" key="5">
    <source>
        <dbReference type="ARBA" id="ARBA00022679"/>
    </source>
</evidence>
<evidence type="ECO:0000256" key="3">
    <source>
        <dbReference type="ARBA" id="ARBA00022527"/>
    </source>
</evidence>
<comment type="subcellular location">
    <subcellularLocation>
        <location evidence="1">Membrane</location>
        <topology evidence="1">Single-pass type I membrane protein</topology>
    </subcellularLocation>
</comment>
<evidence type="ECO:0000256" key="7">
    <source>
        <dbReference type="ARBA" id="ARBA00022729"/>
    </source>
</evidence>
<keyword evidence="14" id="KW-0675">Receptor</keyword>
<keyword evidence="13" id="KW-1015">Disulfide bond</keyword>
<dbReference type="InterPro" id="IPR011009">
    <property type="entry name" value="Kinase-like_dom_sf"/>
</dbReference>
<evidence type="ECO:0000256" key="15">
    <source>
        <dbReference type="ARBA" id="ARBA00023180"/>
    </source>
</evidence>